<dbReference type="Gene3D" id="3.30.450.90">
    <property type="match status" value="1"/>
</dbReference>
<dbReference type="SUPFAM" id="SSF52540">
    <property type="entry name" value="P-loop containing nucleoside triphosphate hydrolases"/>
    <property type="match status" value="1"/>
</dbReference>
<dbReference type="InterPro" id="IPR007831">
    <property type="entry name" value="T2SS_GspE_N"/>
</dbReference>
<evidence type="ECO:0000256" key="2">
    <source>
        <dbReference type="ARBA" id="ARBA00022741"/>
    </source>
</evidence>
<gene>
    <name evidence="5" type="ORF">MICH65_0690</name>
</gene>
<evidence type="ECO:0000256" key="3">
    <source>
        <dbReference type="ARBA" id="ARBA00022840"/>
    </source>
</evidence>
<dbReference type="AlphaFoldDB" id="A0A857NE45"/>
<dbReference type="PANTHER" id="PTHR30258">
    <property type="entry name" value="TYPE II SECRETION SYSTEM PROTEIN GSPE-RELATED"/>
    <property type="match status" value="1"/>
</dbReference>
<dbReference type="PANTHER" id="PTHR30258:SF1">
    <property type="entry name" value="PROTEIN TRANSPORT PROTEIN HOFB HOMOLOG"/>
    <property type="match status" value="1"/>
</dbReference>
<dbReference type="GO" id="GO:0005886">
    <property type="term" value="C:plasma membrane"/>
    <property type="evidence" value="ECO:0007669"/>
    <property type="project" value="TreeGrafter"/>
</dbReference>
<dbReference type="GO" id="GO:0005524">
    <property type="term" value="F:ATP binding"/>
    <property type="evidence" value="ECO:0007669"/>
    <property type="project" value="UniProtKB-KW"/>
</dbReference>
<keyword evidence="2" id="KW-0547">Nucleotide-binding</keyword>
<keyword evidence="3" id="KW-0067">ATP-binding</keyword>
<accession>A0A857NE45</accession>
<dbReference type="Pfam" id="PF05157">
    <property type="entry name" value="MshEN"/>
    <property type="match status" value="1"/>
</dbReference>
<keyword evidence="6" id="KW-1185">Reference proteome</keyword>
<reference evidence="6" key="1">
    <citation type="journal article" date="2020" name="Microorganisms">
        <title>Complete Genome of a Member of a New Bacterial Lineage in the Microgenomates Group Reveals an Unusual Nucleotide Composition Disparity Between Two Strands of DNA and Limited Metabolic Potential.</title>
        <authorList>
            <person name="Kadnikov V.V."/>
            <person name="Mardanov A.V."/>
            <person name="Beletsky A.V."/>
            <person name="Karnachuk O.V."/>
            <person name="Ravin N.V."/>
        </authorList>
    </citation>
    <scope>NUCLEOTIDE SEQUENCE [LARGE SCALE GENOMIC DNA]</scope>
</reference>
<proteinExistence type="inferred from homology"/>
<dbReference type="Gene3D" id="3.40.50.300">
    <property type="entry name" value="P-loop containing nucleotide triphosphate hydrolases"/>
    <property type="match status" value="1"/>
</dbReference>
<dbReference type="SMART" id="SM00382">
    <property type="entry name" value="AAA"/>
    <property type="match status" value="1"/>
</dbReference>
<evidence type="ECO:0000256" key="1">
    <source>
        <dbReference type="ARBA" id="ARBA00006611"/>
    </source>
</evidence>
<dbReference type="GO" id="GO:0016887">
    <property type="term" value="F:ATP hydrolysis activity"/>
    <property type="evidence" value="ECO:0007669"/>
    <property type="project" value="TreeGrafter"/>
</dbReference>
<dbReference type="SUPFAM" id="SSF160246">
    <property type="entry name" value="EspE N-terminal domain-like"/>
    <property type="match status" value="1"/>
</dbReference>
<feature type="domain" description="AAA+ ATPase" evidence="4">
    <location>
        <begin position="330"/>
        <end position="451"/>
    </location>
</feature>
<evidence type="ECO:0000259" key="4">
    <source>
        <dbReference type="SMART" id="SM00382"/>
    </source>
</evidence>
<sequence length="600" mass="64817">MPAPGTNNTLSGAPVTAGLSSVEEILLARGEITQEQFDKVRLEVVNKGKKADQLILEHNYATEKAVVKARAEVMGVGFVDVSNLGASPEALGLIPESVAKRYQVLPFALDKAEGILSVAMANPADLTVTDFVQAKSGMKIQPFMAVAADLKAAIEQRYTESLSGEVTQALEEGGVTQTGVTTVDAKNLGELIKEAPIAKIVSTVLEFAIKARASDVHIEPQVNRTRIRYRIDGILQEKLVLPKSVHDAVISRIKILAGMKIDEKRLPQDGRFNYVMGEEEVDLRVSSLPTVNGEKIVMRLLKKTGQALTLPELGLRGKALANLQDAVRMPHGIILITGPTGSGKTTTLYSILSIVSTTKVNVVTLEDPVEYQIEGVNQVQVNPGAGLTFASGLRSFLRQDPNIIMVGEIRDEETADLAIQASLTGHMVYATLHTNDAAGALPRLLDMKAEPYLLASSITAVVAQRVVRQNCSACRVDYVPEPEVVEDIKRVLGPLYEAWRQSHPEMVAKAAEKNVELLLSRGQGDSCKVCGGSGYKGRIGIFEVMPITTKIGQLIMQRATSSDIEKQAVVEGMILMTQDGYMKALDGSTTIDEVLRVSRT</sequence>
<dbReference type="CDD" id="cd01129">
    <property type="entry name" value="PulE-GspE-like"/>
    <property type="match status" value="1"/>
</dbReference>
<protein>
    <submittedName>
        <fullName evidence="5">Type IV pilus assembly, ATPase PilB</fullName>
    </submittedName>
</protein>
<dbReference type="Gene3D" id="3.30.300.160">
    <property type="entry name" value="Type II secretion system, protein E, N-terminal domain"/>
    <property type="match status" value="1"/>
</dbReference>
<dbReference type="InterPro" id="IPR003593">
    <property type="entry name" value="AAA+_ATPase"/>
</dbReference>
<dbReference type="Pfam" id="PF00437">
    <property type="entry name" value="T2SSE"/>
    <property type="match status" value="1"/>
</dbReference>
<evidence type="ECO:0000313" key="5">
    <source>
        <dbReference type="EMBL" id="QHO63671.1"/>
    </source>
</evidence>
<dbReference type="InterPro" id="IPR037257">
    <property type="entry name" value="T2SS_E_N_sf"/>
</dbReference>
<dbReference type="KEGG" id="caqa:MICH65_0690"/>
<dbReference type="EMBL" id="CP047901">
    <property type="protein sequence ID" value="QHO63671.1"/>
    <property type="molecule type" value="Genomic_DNA"/>
</dbReference>
<comment type="similarity">
    <text evidence="1">Belongs to the GSP E family.</text>
</comment>
<dbReference type="InterPro" id="IPR001482">
    <property type="entry name" value="T2SS/T4SS_dom"/>
</dbReference>
<dbReference type="Proteomes" id="UP000463983">
    <property type="component" value="Chromosome"/>
</dbReference>
<organism evidence="5 6">
    <name type="scientific">Candidatus Chazhemtobacterium aquaticus</name>
    <dbReference type="NCBI Taxonomy" id="2715735"/>
    <lineage>
        <taxon>Bacteria</taxon>
        <taxon>Candidatus Chazhemtobacteraceae</taxon>
        <taxon>Candidatus Chazhemtobacterium</taxon>
    </lineage>
</organism>
<name>A0A857NE45_9BACT</name>
<dbReference type="InterPro" id="IPR027417">
    <property type="entry name" value="P-loop_NTPase"/>
</dbReference>
<evidence type="ECO:0000313" key="6">
    <source>
        <dbReference type="Proteomes" id="UP000463983"/>
    </source>
</evidence>